<name>G2Q598_THET4</name>
<dbReference type="GeneID" id="11505857"/>
<dbReference type="Proteomes" id="UP000007322">
    <property type="component" value="Chromosome 1"/>
</dbReference>
<evidence type="ECO:0000313" key="3">
    <source>
        <dbReference type="Proteomes" id="UP000007322"/>
    </source>
</evidence>
<accession>G2Q598</accession>
<dbReference type="AlphaFoldDB" id="G2Q598"/>
<dbReference type="InParanoid" id="G2Q598"/>
<proteinExistence type="predicted"/>
<dbReference type="VEuPathDB" id="FungiDB:MYCTH_2314252"/>
<dbReference type="HOGENOM" id="CLU_2980730_0_0_1"/>
<feature type="region of interest" description="Disordered" evidence="1">
    <location>
        <begin position="1"/>
        <end position="37"/>
    </location>
</feature>
<dbReference type="RefSeq" id="XP_003660683.1">
    <property type="nucleotide sequence ID" value="XM_003660635.1"/>
</dbReference>
<evidence type="ECO:0000313" key="2">
    <source>
        <dbReference type="EMBL" id="AEO55438.1"/>
    </source>
</evidence>
<gene>
    <name evidence="2" type="ORF">MYCTH_2314252</name>
</gene>
<dbReference type="EMBL" id="CP003002">
    <property type="protein sequence ID" value="AEO55438.1"/>
    <property type="molecule type" value="Genomic_DNA"/>
</dbReference>
<dbReference type="KEGG" id="mtm:MYCTH_2314252"/>
<sequence>MVRRQRAASRHSKEVTADCSEEQAELQPKSARKVTHNPGDAFALCSQDKQLEGGRERC</sequence>
<reference evidence="2 3" key="1">
    <citation type="journal article" date="2011" name="Nat. Biotechnol.">
        <title>Comparative genomic analysis of the thermophilic biomass-degrading fungi Myceliophthora thermophila and Thielavia terrestris.</title>
        <authorList>
            <person name="Berka R.M."/>
            <person name="Grigoriev I.V."/>
            <person name="Otillar R."/>
            <person name="Salamov A."/>
            <person name="Grimwood J."/>
            <person name="Reid I."/>
            <person name="Ishmael N."/>
            <person name="John T."/>
            <person name="Darmond C."/>
            <person name="Moisan M.-C."/>
            <person name="Henrissat B."/>
            <person name="Coutinho P.M."/>
            <person name="Lombard V."/>
            <person name="Natvig D.O."/>
            <person name="Lindquist E."/>
            <person name="Schmutz J."/>
            <person name="Lucas S."/>
            <person name="Harris P."/>
            <person name="Powlowski J."/>
            <person name="Bellemare A."/>
            <person name="Taylor D."/>
            <person name="Butler G."/>
            <person name="de Vries R.P."/>
            <person name="Allijn I.E."/>
            <person name="van den Brink J."/>
            <person name="Ushinsky S."/>
            <person name="Storms R."/>
            <person name="Powell A.J."/>
            <person name="Paulsen I.T."/>
            <person name="Elbourne L.D.H."/>
            <person name="Baker S.E."/>
            <person name="Magnuson J."/>
            <person name="LaBoissiere S."/>
            <person name="Clutterbuck A.J."/>
            <person name="Martinez D."/>
            <person name="Wogulis M."/>
            <person name="de Leon A.L."/>
            <person name="Rey M.W."/>
            <person name="Tsang A."/>
        </authorList>
    </citation>
    <scope>NUCLEOTIDE SEQUENCE [LARGE SCALE GENOMIC DNA]</scope>
    <source>
        <strain evidence="3">ATCC 42464 / BCRC 31852 / DSM 1799</strain>
    </source>
</reference>
<organism evidence="2 3">
    <name type="scientific">Thermothelomyces thermophilus (strain ATCC 42464 / BCRC 31852 / DSM 1799)</name>
    <name type="common">Sporotrichum thermophile</name>
    <dbReference type="NCBI Taxonomy" id="573729"/>
    <lineage>
        <taxon>Eukaryota</taxon>
        <taxon>Fungi</taxon>
        <taxon>Dikarya</taxon>
        <taxon>Ascomycota</taxon>
        <taxon>Pezizomycotina</taxon>
        <taxon>Sordariomycetes</taxon>
        <taxon>Sordariomycetidae</taxon>
        <taxon>Sordariales</taxon>
        <taxon>Chaetomiaceae</taxon>
        <taxon>Thermothelomyces</taxon>
    </lineage>
</organism>
<keyword evidence="3" id="KW-1185">Reference proteome</keyword>
<evidence type="ECO:0000256" key="1">
    <source>
        <dbReference type="SAM" id="MobiDB-lite"/>
    </source>
</evidence>
<feature type="compositionally biased region" description="Basic residues" evidence="1">
    <location>
        <begin position="1"/>
        <end position="10"/>
    </location>
</feature>
<protein>
    <submittedName>
        <fullName evidence="2">Uncharacterized protein</fullName>
    </submittedName>
</protein>